<name>A0A2I7Y953_STAAU</name>
<dbReference type="Proteomes" id="UP000505390">
    <property type="component" value="Unassembled WGS sequence"/>
</dbReference>
<evidence type="ECO:0000259" key="1">
    <source>
        <dbReference type="Pfam" id="PF00149"/>
    </source>
</evidence>
<evidence type="ECO:0000313" key="11">
    <source>
        <dbReference type="Proteomes" id="UP000293434"/>
    </source>
</evidence>
<dbReference type="PANTHER" id="PTHR42850">
    <property type="entry name" value="METALLOPHOSPHOESTERASE"/>
    <property type="match status" value="1"/>
</dbReference>
<dbReference type="EMBL" id="CAIIGD010000018">
    <property type="protein sequence ID" value="CAC8238747.1"/>
    <property type="molecule type" value="Genomic_DNA"/>
</dbReference>
<protein>
    <submittedName>
        <fullName evidence="5">Phage putative phosphoesterase</fullName>
    </submittedName>
    <submittedName>
        <fullName evidence="10">Serine/threonine protein phosphatase</fullName>
    </submittedName>
</protein>
<evidence type="ECO:0000313" key="7">
    <source>
        <dbReference type="EMBL" id="CAA6391591.1"/>
    </source>
</evidence>
<evidence type="ECO:0000313" key="12">
    <source>
        <dbReference type="Proteomes" id="UP000442696"/>
    </source>
</evidence>
<evidence type="ECO:0000313" key="17">
    <source>
        <dbReference type="Proteomes" id="UP000459702"/>
    </source>
</evidence>
<dbReference type="Proteomes" id="UP000507112">
    <property type="component" value="Unassembled WGS sequence"/>
</dbReference>
<evidence type="ECO:0000313" key="5">
    <source>
        <dbReference type="EMBL" id="CAA4707247.1"/>
    </source>
</evidence>
<dbReference type="PRINTS" id="PR00114">
    <property type="entry name" value="STPHPHTASE"/>
</dbReference>
<dbReference type="EMBL" id="RQTC01000017">
    <property type="protein sequence ID" value="RZH95706.1"/>
    <property type="molecule type" value="Genomic_DNA"/>
</dbReference>
<dbReference type="GO" id="GO:0016791">
    <property type="term" value="F:phosphatase activity"/>
    <property type="evidence" value="ECO:0007669"/>
    <property type="project" value="TreeGrafter"/>
</dbReference>
<gene>
    <name evidence="10" type="ORF">EIG94_01855</name>
    <name evidence="3" type="ORF">SAMEA1029512_02752</name>
    <name evidence="2" type="ORF">SAMEA1029528_02737</name>
    <name evidence="4" type="ORF">SAMEA2078260_02664</name>
    <name evidence="6" type="ORF">SAMEA2078588_02674</name>
    <name evidence="7" type="ORF">SAMEA2080344_02670</name>
    <name evidence="5" type="ORF">SAMEA2081063_02715</name>
    <name evidence="8" type="ORF">SAMEA4008575_02797</name>
    <name evidence="9" type="ORF">SAMEA70146418_02839</name>
</gene>
<dbReference type="Proteomes" id="UP000459702">
    <property type="component" value="Unassembled WGS sequence"/>
</dbReference>
<dbReference type="RefSeq" id="WP_000197304.1">
    <property type="nucleotide sequence ID" value="NZ_AP025249.1"/>
</dbReference>
<evidence type="ECO:0000313" key="4">
    <source>
        <dbReference type="EMBL" id="CAA4399229.1"/>
    </source>
</evidence>
<evidence type="ECO:0000313" key="2">
    <source>
        <dbReference type="EMBL" id="CAA4168172.1"/>
    </source>
</evidence>
<sequence length="241" mass="28538">MTRKVFVVPDIHGEYDKLLRLMDKILDKRTNDDLIIFLGDYIDRGKQSNRVINYIFNLKSNDDNIITLLGNHDMAFWESMRSIETLDIYGVEWFARYCIETLEAYQIDTKPLKSFEEDNQMFYTEYFKKFVEEVKALKKTEEYRKFDILMCNSKLYHREGKYIFTHSGGIHYKDVRKQTVNELLWSRDFAERNDGYIHVCGHTPTITGTVEEHNDVLLCDVGAVYRDIELPLIELEVGNDE</sequence>
<evidence type="ECO:0000313" key="19">
    <source>
        <dbReference type="Proteomes" id="UP000507112"/>
    </source>
</evidence>
<reference evidence="12 13" key="2">
    <citation type="submission" date="2019-12" db="EMBL/GenBank/DDBJ databases">
        <authorList>
            <consortium name="Pathogen Informatics"/>
        </authorList>
    </citation>
    <scope>NUCLEOTIDE SEQUENCE [LARGE SCALE GENOMIC DNA]</scope>
    <source>
        <strain evidence="9 19">MOS105</strain>
        <strain evidence="2 15">S040_N01_C01</strain>
        <strain evidence="3 13">S087_N01_C01</strain>
        <strain evidence="8 18">SG160</strain>
        <strain evidence="6 17">T012_N10_C04</strain>
        <strain evidence="4 12">T012_N16_C08</strain>
        <strain evidence="5 14">T065_N03_C06</strain>
        <strain evidence="7 16">T197_A02_C01</strain>
    </source>
</reference>
<dbReference type="GO" id="GO:0110154">
    <property type="term" value="P:RNA decapping"/>
    <property type="evidence" value="ECO:0007669"/>
    <property type="project" value="TreeGrafter"/>
</dbReference>
<dbReference type="Proteomes" id="UP000443708">
    <property type="component" value="Unassembled WGS sequence"/>
</dbReference>
<dbReference type="Proteomes" id="UP000443506">
    <property type="component" value="Unassembled WGS sequence"/>
</dbReference>
<dbReference type="EMBL" id="CACUNS010000024">
    <property type="protein sequence ID" value="CAA6128563.1"/>
    <property type="molecule type" value="Genomic_DNA"/>
</dbReference>
<dbReference type="InterPro" id="IPR050126">
    <property type="entry name" value="Ap4A_hydrolase"/>
</dbReference>
<evidence type="ECO:0000313" key="3">
    <source>
        <dbReference type="EMBL" id="CAA4168682.1"/>
    </source>
</evidence>
<evidence type="ECO:0000313" key="10">
    <source>
        <dbReference type="EMBL" id="RZH95706.1"/>
    </source>
</evidence>
<dbReference type="EMBL" id="CAIGXB010000017">
    <property type="protein sequence ID" value="CAC5811518.1"/>
    <property type="molecule type" value="Genomic_DNA"/>
</dbReference>
<dbReference type="InterPro" id="IPR029052">
    <property type="entry name" value="Metallo-depent_PP-like"/>
</dbReference>
<dbReference type="AlphaFoldDB" id="A0A2I7Y953"/>
<dbReference type="PANTHER" id="PTHR42850:SF4">
    <property type="entry name" value="ZINC-DEPENDENT ENDOPOLYPHOSPHATASE"/>
    <property type="match status" value="1"/>
</dbReference>
<feature type="domain" description="Calcineurin-like phosphoesterase" evidence="1">
    <location>
        <begin position="4"/>
        <end position="223"/>
    </location>
</feature>
<dbReference type="GO" id="GO:0005737">
    <property type="term" value="C:cytoplasm"/>
    <property type="evidence" value="ECO:0007669"/>
    <property type="project" value="TreeGrafter"/>
</dbReference>
<dbReference type="SUPFAM" id="SSF56300">
    <property type="entry name" value="Metallo-dependent phosphatases"/>
    <property type="match status" value="1"/>
</dbReference>
<dbReference type="InterPro" id="IPR004843">
    <property type="entry name" value="Calcineurin-like_PHP"/>
</dbReference>
<dbReference type="EMBL" id="CACTQT010000023">
    <property type="protein sequence ID" value="CAA4399229.1"/>
    <property type="molecule type" value="Genomic_DNA"/>
</dbReference>
<dbReference type="InterPro" id="IPR006186">
    <property type="entry name" value="Ser/Thr-sp_prot-phosphatase"/>
</dbReference>
<reference evidence="10 11" key="1">
    <citation type="submission" date="2018-11" db="EMBL/GenBank/DDBJ databases">
        <title>Genomic profiling of Staphylococcus species from a Poultry farm system in KwaZulu-Natal, South Africa.</title>
        <authorList>
            <person name="Amoako D.G."/>
            <person name="Somboro A.M."/>
            <person name="Abia A.L.K."/>
            <person name="Bester L.A."/>
            <person name="Essack S.Y."/>
        </authorList>
    </citation>
    <scope>NUCLEOTIDE SEQUENCE [LARGE SCALE GENOMIC DNA]</scope>
    <source>
        <strain evidence="10 11">SA9</strain>
    </source>
</reference>
<dbReference type="Proteomes" id="UP000442696">
    <property type="component" value="Unassembled WGS sequence"/>
</dbReference>
<dbReference type="EMBL" id="CACURZ010000022">
    <property type="protein sequence ID" value="CAA6391591.1"/>
    <property type="molecule type" value="Genomic_DNA"/>
</dbReference>
<accession>A0A2I7Y953</accession>
<comment type="caution">
    <text evidence="5">The sequence shown here is derived from an EMBL/GenBank/DDBJ whole genome shotgun (WGS) entry which is preliminary data.</text>
</comment>
<evidence type="ECO:0000313" key="16">
    <source>
        <dbReference type="Proteomes" id="UP000459586"/>
    </source>
</evidence>
<organism evidence="5 14">
    <name type="scientific">Staphylococcus aureus</name>
    <dbReference type="NCBI Taxonomy" id="1280"/>
    <lineage>
        <taxon>Bacteria</taxon>
        <taxon>Bacillati</taxon>
        <taxon>Bacillota</taxon>
        <taxon>Bacilli</taxon>
        <taxon>Bacillales</taxon>
        <taxon>Staphylococcaceae</taxon>
        <taxon>Staphylococcus</taxon>
    </lineage>
</organism>
<dbReference type="Pfam" id="PF00149">
    <property type="entry name" value="Metallophos"/>
    <property type="match status" value="1"/>
</dbReference>
<evidence type="ECO:0000313" key="15">
    <source>
        <dbReference type="Proteomes" id="UP000443708"/>
    </source>
</evidence>
<dbReference type="Gene3D" id="3.60.21.10">
    <property type="match status" value="1"/>
</dbReference>
<proteinExistence type="predicted"/>
<dbReference type="GO" id="GO:0008803">
    <property type="term" value="F:bis(5'-nucleosyl)-tetraphosphatase (symmetrical) activity"/>
    <property type="evidence" value="ECO:0007669"/>
    <property type="project" value="TreeGrafter"/>
</dbReference>
<dbReference type="EMBL" id="CACTPI010000021">
    <property type="protein sequence ID" value="CAA4168172.1"/>
    <property type="molecule type" value="Genomic_DNA"/>
</dbReference>
<dbReference type="Proteomes" id="UP000459586">
    <property type="component" value="Unassembled WGS sequence"/>
</dbReference>
<dbReference type="Proteomes" id="UP000293434">
    <property type="component" value="Unassembled WGS sequence"/>
</dbReference>
<evidence type="ECO:0000313" key="13">
    <source>
        <dbReference type="Proteomes" id="UP000442782"/>
    </source>
</evidence>
<evidence type="ECO:0000313" key="9">
    <source>
        <dbReference type="EMBL" id="CAC8238747.1"/>
    </source>
</evidence>
<evidence type="ECO:0000313" key="14">
    <source>
        <dbReference type="Proteomes" id="UP000443506"/>
    </source>
</evidence>
<dbReference type="Proteomes" id="UP000442782">
    <property type="component" value="Unassembled WGS sequence"/>
</dbReference>
<dbReference type="EMBL" id="CACTWD010000024">
    <property type="protein sequence ID" value="CAA4707247.1"/>
    <property type="molecule type" value="Genomic_DNA"/>
</dbReference>
<evidence type="ECO:0000313" key="8">
    <source>
        <dbReference type="EMBL" id="CAC5811518.1"/>
    </source>
</evidence>
<evidence type="ECO:0000313" key="6">
    <source>
        <dbReference type="EMBL" id="CAA6128563.1"/>
    </source>
</evidence>
<dbReference type="EMBL" id="CACTOE010000031">
    <property type="protein sequence ID" value="CAA4168682.1"/>
    <property type="molecule type" value="Genomic_DNA"/>
</dbReference>
<evidence type="ECO:0000313" key="18">
    <source>
        <dbReference type="Proteomes" id="UP000505390"/>
    </source>
</evidence>